<evidence type="ECO:0000256" key="1">
    <source>
        <dbReference type="ARBA" id="ARBA00004123"/>
    </source>
</evidence>
<evidence type="ECO:0000256" key="6">
    <source>
        <dbReference type="ARBA" id="ARBA00023242"/>
    </source>
</evidence>
<evidence type="ECO:0000256" key="2">
    <source>
        <dbReference type="ARBA" id="ARBA00006357"/>
    </source>
</evidence>
<organism evidence="8 9">
    <name type="scientific">Fistulifera solaris</name>
    <name type="common">Oleaginous diatom</name>
    <dbReference type="NCBI Taxonomy" id="1519565"/>
    <lineage>
        <taxon>Eukaryota</taxon>
        <taxon>Sar</taxon>
        <taxon>Stramenopiles</taxon>
        <taxon>Ochrophyta</taxon>
        <taxon>Bacillariophyta</taxon>
        <taxon>Bacillariophyceae</taxon>
        <taxon>Bacillariophycidae</taxon>
        <taxon>Naviculales</taxon>
        <taxon>Naviculaceae</taxon>
        <taxon>Fistulifera</taxon>
    </lineage>
</organism>
<sequence>MSSNNGNTDCNNTQPNKKRYKKLWKRATNIPETIKSEIFGISTHSEWLELQELHKLFASNQSLVGTCVHWRNGKAKECVESADHRDILHRLMHPSSSETLSGKKRKLDESDEIPNIPSWATLSNPHACDHVCVIELHCCYESLQQLSSLEVWFRDHLTELSTRHKRHVFSTKVRWFQDDQQPTCMTRATMYRARPKPLKDKTAKPQTVKSKGDLYNALNLLRLKPSELAKENYPTQKSDSLTSYFEMVRSVDMSTFVDKKPSDIDSECAKKFIQTLSFSVEENEMQHNTQYVASTTWGEKRNRIFAVDCEMVRTKVGLELARITVIEVEEYSAERGIIYKLVFDEIVKPVNRVLDYLTAYSGMTKEIIDNATVSLEQVQAALVATIRSDDIVIGHSLENDLRAMRFVHSTVVDTAILFQPSNGRFKYSLRALASRLLRLQIQKSSSHCSLEDAATALKLASRRAVDGPSFQMLDATPINRVHTVASCGHTTVCIGPSEWIQQHVTSQPNSIHALGCESIKDSNHKAVCSWMAGPSRKARLVWANFDLHGPDDWTRLEDITVDLVTNMSSGTVLTFMIQGGYKKASDLSNVRKARKNPKTTIPWTEEDEAKWRSAMNFSQVGTCIWVGTSNDQN</sequence>
<dbReference type="CDD" id="cd06145">
    <property type="entry name" value="REX1_like"/>
    <property type="match status" value="1"/>
</dbReference>
<dbReference type="Gene3D" id="3.30.420.10">
    <property type="entry name" value="Ribonuclease H-like superfamily/Ribonuclease H"/>
    <property type="match status" value="1"/>
</dbReference>
<dbReference type="EMBL" id="BDSP01000150">
    <property type="protein sequence ID" value="GAX20582.1"/>
    <property type="molecule type" value="Genomic_DNA"/>
</dbReference>
<comment type="similarity">
    <text evidence="2">Belongs to the REXO1/REXO3 family.</text>
</comment>
<evidence type="ECO:0000256" key="4">
    <source>
        <dbReference type="ARBA" id="ARBA00022801"/>
    </source>
</evidence>
<dbReference type="PANTHER" id="PTHR12801">
    <property type="entry name" value="RNA EXONUCLEASE REXO1 / RECO3 FAMILY MEMBER-RELATED"/>
    <property type="match status" value="1"/>
</dbReference>
<dbReference type="InParanoid" id="A0A1Z5K334"/>
<reference evidence="8 9" key="1">
    <citation type="journal article" date="2015" name="Plant Cell">
        <title>Oil accumulation by the oleaginous diatom Fistulifera solaris as revealed by the genome and transcriptome.</title>
        <authorList>
            <person name="Tanaka T."/>
            <person name="Maeda Y."/>
            <person name="Veluchamy A."/>
            <person name="Tanaka M."/>
            <person name="Abida H."/>
            <person name="Marechal E."/>
            <person name="Bowler C."/>
            <person name="Muto M."/>
            <person name="Sunaga Y."/>
            <person name="Tanaka M."/>
            <person name="Yoshino T."/>
            <person name="Taniguchi T."/>
            <person name="Fukuda Y."/>
            <person name="Nemoto M."/>
            <person name="Matsumoto M."/>
            <person name="Wong P.S."/>
            <person name="Aburatani S."/>
            <person name="Fujibuchi W."/>
        </authorList>
    </citation>
    <scope>NUCLEOTIDE SEQUENCE [LARGE SCALE GENOMIC DNA]</scope>
    <source>
        <strain evidence="8 9">JPCC DA0580</strain>
    </source>
</reference>
<evidence type="ECO:0000313" key="8">
    <source>
        <dbReference type="EMBL" id="GAX20582.1"/>
    </source>
</evidence>
<keyword evidence="3" id="KW-0540">Nuclease</keyword>
<gene>
    <name evidence="8" type="ORF">FisN_3Hh568</name>
</gene>
<accession>A0A1Z5K334</accession>
<dbReference type="InterPro" id="IPR047021">
    <property type="entry name" value="REXO1/3/4-like"/>
</dbReference>
<dbReference type="SUPFAM" id="SSF53098">
    <property type="entry name" value="Ribonuclease H-like"/>
    <property type="match status" value="1"/>
</dbReference>
<evidence type="ECO:0000313" key="9">
    <source>
        <dbReference type="Proteomes" id="UP000198406"/>
    </source>
</evidence>
<name>A0A1Z5K334_FISSO</name>
<dbReference type="GO" id="GO:0004527">
    <property type="term" value="F:exonuclease activity"/>
    <property type="evidence" value="ECO:0007669"/>
    <property type="project" value="UniProtKB-KW"/>
</dbReference>
<dbReference type="Pfam" id="PF00929">
    <property type="entry name" value="RNase_T"/>
    <property type="match status" value="1"/>
</dbReference>
<dbReference type="FunFam" id="3.30.420.10:FF:000031">
    <property type="entry name" value="RNA exonuclease 1"/>
    <property type="match status" value="1"/>
</dbReference>
<keyword evidence="4" id="KW-0378">Hydrolase</keyword>
<dbReference type="Proteomes" id="UP000198406">
    <property type="component" value="Unassembled WGS sequence"/>
</dbReference>
<dbReference type="SMART" id="SM00479">
    <property type="entry name" value="EXOIII"/>
    <property type="match status" value="1"/>
</dbReference>
<evidence type="ECO:0000256" key="5">
    <source>
        <dbReference type="ARBA" id="ARBA00022839"/>
    </source>
</evidence>
<dbReference type="InterPro" id="IPR034922">
    <property type="entry name" value="REX1-like_exo"/>
</dbReference>
<comment type="caution">
    <text evidence="8">The sequence shown here is derived from an EMBL/GenBank/DDBJ whole genome shotgun (WGS) entry which is preliminary data.</text>
</comment>
<dbReference type="PANTHER" id="PTHR12801:SF115">
    <property type="entry name" value="FI18136P1-RELATED"/>
    <property type="match status" value="1"/>
</dbReference>
<evidence type="ECO:0000256" key="3">
    <source>
        <dbReference type="ARBA" id="ARBA00022722"/>
    </source>
</evidence>
<dbReference type="InterPro" id="IPR036397">
    <property type="entry name" value="RNaseH_sf"/>
</dbReference>
<feature type="domain" description="Exonuclease" evidence="7">
    <location>
        <begin position="303"/>
        <end position="469"/>
    </location>
</feature>
<comment type="subcellular location">
    <subcellularLocation>
        <location evidence="1">Nucleus</location>
    </subcellularLocation>
</comment>
<dbReference type="InterPro" id="IPR013520">
    <property type="entry name" value="Ribonucl_H"/>
</dbReference>
<dbReference type="GO" id="GO:0003676">
    <property type="term" value="F:nucleic acid binding"/>
    <property type="evidence" value="ECO:0007669"/>
    <property type="project" value="InterPro"/>
</dbReference>
<dbReference type="GO" id="GO:0005634">
    <property type="term" value="C:nucleus"/>
    <property type="evidence" value="ECO:0007669"/>
    <property type="project" value="UniProtKB-SubCell"/>
</dbReference>
<keyword evidence="6" id="KW-0539">Nucleus</keyword>
<dbReference type="GO" id="GO:0010629">
    <property type="term" value="P:negative regulation of gene expression"/>
    <property type="evidence" value="ECO:0007669"/>
    <property type="project" value="UniProtKB-ARBA"/>
</dbReference>
<evidence type="ECO:0000259" key="7">
    <source>
        <dbReference type="SMART" id="SM00479"/>
    </source>
</evidence>
<protein>
    <submittedName>
        <fullName evidence="8">RNA exonuclease 1</fullName>
    </submittedName>
</protein>
<dbReference type="AlphaFoldDB" id="A0A1Z5K334"/>
<proteinExistence type="inferred from homology"/>
<dbReference type="InterPro" id="IPR012337">
    <property type="entry name" value="RNaseH-like_sf"/>
</dbReference>
<keyword evidence="9" id="KW-1185">Reference proteome</keyword>
<keyword evidence="5 8" id="KW-0269">Exonuclease</keyword>
<dbReference type="OrthoDB" id="206335at2759"/>